<dbReference type="EMBL" id="QGKW02002005">
    <property type="protein sequence ID" value="KAF2540696.1"/>
    <property type="molecule type" value="Genomic_DNA"/>
</dbReference>
<dbReference type="AlphaFoldDB" id="A0A8S9G866"/>
<feature type="region of interest" description="Disordered" evidence="1">
    <location>
        <begin position="86"/>
        <end position="105"/>
    </location>
</feature>
<comment type="caution">
    <text evidence="2">The sequence shown here is derived from an EMBL/GenBank/DDBJ whole genome shotgun (WGS) entry which is preliminary data.</text>
</comment>
<dbReference type="Proteomes" id="UP000712281">
    <property type="component" value="Unassembled WGS sequence"/>
</dbReference>
<organism evidence="2 3">
    <name type="scientific">Brassica cretica</name>
    <name type="common">Mustard</name>
    <dbReference type="NCBI Taxonomy" id="69181"/>
    <lineage>
        <taxon>Eukaryota</taxon>
        <taxon>Viridiplantae</taxon>
        <taxon>Streptophyta</taxon>
        <taxon>Embryophyta</taxon>
        <taxon>Tracheophyta</taxon>
        <taxon>Spermatophyta</taxon>
        <taxon>Magnoliopsida</taxon>
        <taxon>eudicotyledons</taxon>
        <taxon>Gunneridae</taxon>
        <taxon>Pentapetalae</taxon>
        <taxon>rosids</taxon>
        <taxon>malvids</taxon>
        <taxon>Brassicales</taxon>
        <taxon>Brassicaceae</taxon>
        <taxon>Brassiceae</taxon>
        <taxon>Brassica</taxon>
    </lineage>
</organism>
<feature type="compositionally biased region" description="Pro residues" evidence="1">
    <location>
        <begin position="88"/>
        <end position="105"/>
    </location>
</feature>
<reference evidence="2" key="1">
    <citation type="submission" date="2019-12" db="EMBL/GenBank/DDBJ databases">
        <title>Genome sequencing and annotation of Brassica cretica.</title>
        <authorList>
            <person name="Studholme D.J."/>
            <person name="Sarris P.F."/>
        </authorList>
    </citation>
    <scope>NUCLEOTIDE SEQUENCE</scope>
    <source>
        <strain evidence="2">PFS-001/15</strain>
        <tissue evidence="2">Leaf</tissue>
    </source>
</reference>
<accession>A0A8S9G866</accession>
<gene>
    <name evidence="2" type="ORF">F2Q68_00029956</name>
</gene>
<evidence type="ECO:0000256" key="1">
    <source>
        <dbReference type="SAM" id="MobiDB-lite"/>
    </source>
</evidence>
<evidence type="ECO:0000313" key="3">
    <source>
        <dbReference type="Proteomes" id="UP000712281"/>
    </source>
</evidence>
<sequence>MRIYRGRQIILKKADPTIRRCVDLWTSFCGRILLDKVSRRQFVDTIYVHPPPHPPPHVFLLRINIHHHSIHHHGIHNHHQLFILTSPPLYPQPPQRHPPPPPPLE</sequence>
<protein>
    <submittedName>
        <fullName evidence="2">Uncharacterized protein</fullName>
    </submittedName>
</protein>
<evidence type="ECO:0000313" key="2">
    <source>
        <dbReference type="EMBL" id="KAF2540696.1"/>
    </source>
</evidence>
<name>A0A8S9G866_BRACR</name>
<proteinExistence type="predicted"/>